<protein>
    <submittedName>
        <fullName evidence="2">Uncharacterized protein</fullName>
    </submittedName>
</protein>
<organism evidence="2 3">
    <name type="scientific">Homarus americanus</name>
    <name type="common">American lobster</name>
    <dbReference type="NCBI Taxonomy" id="6706"/>
    <lineage>
        <taxon>Eukaryota</taxon>
        <taxon>Metazoa</taxon>
        <taxon>Ecdysozoa</taxon>
        <taxon>Arthropoda</taxon>
        <taxon>Crustacea</taxon>
        <taxon>Multicrustacea</taxon>
        <taxon>Malacostraca</taxon>
        <taxon>Eumalacostraca</taxon>
        <taxon>Eucarida</taxon>
        <taxon>Decapoda</taxon>
        <taxon>Pleocyemata</taxon>
        <taxon>Astacidea</taxon>
        <taxon>Nephropoidea</taxon>
        <taxon>Nephropidae</taxon>
        <taxon>Homarus</taxon>
    </lineage>
</organism>
<gene>
    <name evidence="2" type="ORF">Hamer_G009890</name>
</gene>
<dbReference type="EMBL" id="JAHLQT010004633">
    <property type="protein sequence ID" value="KAG7175860.1"/>
    <property type="molecule type" value="Genomic_DNA"/>
</dbReference>
<reference evidence="2" key="1">
    <citation type="journal article" date="2021" name="Sci. Adv.">
        <title>The American lobster genome reveals insights on longevity, neural, and immune adaptations.</title>
        <authorList>
            <person name="Polinski J.M."/>
            <person name="Zimin A.V."/>
            <person name="Clark K.F."/>
            <person name="Kohn A.B."/>
            <person name="Sadowski N."/>
            <person name="Timp W."/>
            <person name="Ptitsyn A."/>
            <person name="Khanna P."/>
            <person name="Romanova D.Y."/>
            <person name="Williams P."/>
            <person name="Greenwood S.J."/>
            <person name="Moroz L.L."/>
            <person name="Walt D.R."/>
            <person name="Bodnar A.G."/>
        </authorList>
    </citation>
    <scope>NUCLEOTIDE SEQUENCE</scope>
    <source>
        <strain evidence="2">GMGI-L3</strain>
    </source>
</reference>
<feature type="non-terminal residue" evidence="2">
    <location>
        <position position="122"/>
    </location>
</feature>
<dbReference type="Proteomes" id="UP000747542">
    <property type="component" value="Unassembled WGS sequence"/>
</dbReference>
<proteinExistence type="predicted"/>
<feature type="compositionally biased region" description="Polar residues" evidence="1">
    <location>
        <begin position="64"/>
        <end position="79"/>
    </location>
</feature>
<evidence type="ECO:0000313" key="3">
    <source>
        <dbReference type="Proteomes" id="UP000747542"/>
    </source>
</evidence>
<keyword evidence="3" id="KW-1185">Reference proteome</keyword>
<evidence type="ECO:0000256" key="1">
    <source>
        <dbReference type="SAM" id="MobiDB-lite"/>
    </source>
</evidence>
<accession>A0A8J5TJW0</accession>
<sequence>MNREMRKLKKNETGIGADDVILKSTWEFFDALHFMIGCNKPQGSTSANMDPSFSQNVVNEEFTQPSEQCQDFVTPSTSGIEHDKKKCSGKKKKVKHLEEQAALKKAIDVLNKPQDDYSVFGD</sequence>
<comment type="caution">
    <text evidence="2">The sequence shown here is derived from an EMBL/GenBank/DDBJ whole genome shotgun (WGS) entry which is preliminary data.</text>
</comment>
<name>A0A8J5TJW0_HOMAM</name>
<evidence type="ECO:0000313" key="2">
    <source>
        <dbReference type="EMBL" id="KAG7175860.1"/>
    </source>
</evidence>
<feature type="region of interest" description="Disordered" evidence="1">
    <location>
        <begin position="64"/>
        <end position="91"/>
    </location>
</feature>
<dbReference type="AlphaFoldDB" id="A0A8J5TJW0"/>